<dbReference type="PANTHER" id="PTHR43133:SF60">
    <property type="entry name" value="RNA POLYMERASE SIGMA FACTOR SIGV"/>
    <property type="match status" value="1"/>
</dbReference>
<dbReference type="Gene3D" id="1.10.1740.10">
    <property type="match status" value="1"/>
</dbReference>
<reference evidence="9 10" key="1">
    <citation type="submission" date="2023-07" db="EMBL/GenBank/DDBJ databases">
        <title>Genomic Encyclopedia of Type Strains, Phase IV (KMG-IV): sequencing the most valuable type-strain genomes for metagenomic binning, comparative biology and taxonomic classification.</title>
        <authorList>
            <person name="Goeker M."/>
        </authorList>
    </citation>
    <scope>NUCLEOTIDE SEQUENCE [LARGE SCALE GENOMIC DNA]</scope>
    <source>
        <strain evidence="9 10">DSM 17723</strain>
    </source>
</reference>
<keyword evidence="5 6" id="KW-0804">Transcription</keyword>
<dbReference type="Gene3D" id="1.10.10.10">
    <property type="entry name" value="Winged helix-like DNA-binding domain superfamily/Winged helix DNA-binding domain"/>
    <property type="match status" value="1"/>
</dbReference>
<dbReference type="InterPro" id="IPR000838">
    <property type="entry name" value="RNA_pol_sigma70_ECF_CS"/>
</dbReference>
<dbReference type="InterPro" id="IPR014284">
    <property type="entry name" value="RNA_pol_sigma-70_dom"/>
</dbReference>
<dbReference type="PANTHER" id="PTHR43133">
    <property type="entry name" value="RNA POLYMERASE ECF-TYPE SIGMA FACTO"/>
    <property type="match status" value="1"/>
</dbReference>
<dbReference type="RefSeq" id="WP_095300693.1">
    <property type="nucleotide sequence ID" value="NZ_CADEPK010000142.1"/>
</dbReference>
<dbReference type="Pfam" id="PF08281">
    <property type="entry name" value="Sigma70_r4_2"/>
    <property type="match status" value="1"/>
</dbReference>
<dbReference type="Pfam" id="PF04542">
    <property type="entry name" value="Sigma70_r2"/>
    <property type="match status" value="1"/>
</dbReference>
<sequence>MSDSNKLVEIIEEVYERYYGDVYKFLICYTGNRNDAEDLTQEVFMRVIKSFSTFNNGSKLKTWILSIAKHVAIDHMRRRKFLSIFKESFFHQLPSSKKTPYEILQFNENKKQLYEAIFALKTKYKAVIILRGINEYSIKETAEILDCSESKVKVDYHRGLIALKKILHIGNEEEVFNNAN</sequence>
<keyword evidence="4 6" id="KW-0238">DNA-binding</keyword>
<name>A0ABT9Z1K8_9BACI</name>
<dbReference type="InterPro" id="IPR036388">
    <property type="entry name" value="WH-like_DNA-bd_sf"/>
</dbReference>
<dbReference type="InterPro" id="IPR013325">
    <property type="entry name" value="RNA_pol_sigma_r2"/>
</dbReference>
<evidence type="ECO:0000256" key="6">
    <source>
        <dbReference type="RuleBase" id="RU000716"/>
    </source>
</evidence>
<proteinExistence type="inferred from homology"/>
<accession>A0ABT9Z1K8</accession>
<dbReference type="InterPro" id="IPR007627">
    <property type="entry name" value="RNA_pol_sigma70_r2"/>
</dbReference>
<evidence type="ECO:0000256" key="5">
    <source>
        <dbReference type="ARBA" id="ARBA00023163"/>
    </source>
</evidence>
<dbReference type="InterPro" id="IPR039425">
    <property type="entry name" value="RNA_pol_sigma-70-like"/>
</dbReference>
<feature type="domain" description="RNA polymerase sigma-70 region 2" evidence="7">
    <location>
        <begin position="15"/>
        <end position="80"/>
    </location>
</feature>
<dbReference type="PROSITE" id="PS01063">
    <property type="entry name" value="SIGMA70_ECF"/>
    <property type="match status" value="1"/>
</dbReference>
<dbReference type="CDD" id="cd06171">
    <property type="entry name" value="Sigma70_r4"/>
    <property type="match status" value="1"/>
</dbReference>
<evidence type="ECO:0000256" key="4">
    <source>
        <dbReference type="ARBA" id="ARBA00023125"/>
    </source>
</evidence>
<dbReference type="EMBL" id="JAUSTZ010000003">
    <property type="protein sequence ID" value="MDQ0225874.1"/>
    <property type="molecule type" value="Genomic_DNA"/>
</dbReference>
<keyword evidence="2 6" id="KW-0805">Transcription regulation</keyword>
<evidence type="ECO:0000259" key="8">
    <source>
        <dbReference type="Pfam" id="PF08281"/>
    </source>
</evidence>
<evidence type="ECO:0000313" key="9">
    <source>
        <dbReference type="EMBL" id="MDQ0225874.1"/>
    </source>
</evidence>
<dbReference type="Proteomes" id="UP001232245">
    <property type="component" value="Unassembled WGS sequence"/>
</dbReference>
<protein>
    <recommendedName>
        <fullName evidence="6">RNA polymerase sigma factor</fullName>
    </recommendedName>
</protein>
<evidence type="ECO:0000256" key="1">
    <source>
        <dbReference type="ARBA" id="ARBA00010641"/>
    </source>
</evidence>
<comment type="similarity">
    <text evidence="1 6">Belongs to the sigma-70 factor family. ECF subfamily.</text>
</comment>
<dbReference type="InterPro" id="IPR013324">
    <property type="entry name" value="RNA_pol_sigma_r3/r4-like"/>
</dbReference>
<evidence type="ECO:0000256" key="2">
    <source>
        <dbReference type="ARBA" id="ARBA00023015"/>
    </source>
</evidence>
<dbReference type="SUPFAM" id="SSF88946">
    <property type="entry name" value="Sigma2 domain of RNA polymerase sigma factors"/>
    <property type="match status" value="1"/>
</dbReference>
<organism evidence="9 10">
    <name type="scientific">Metabacillus niabensis</name>
    <dbReference type="NCBI Taxonomy" id="324854"/>
    <lineage>
        <taxon>Bacteria</taxon>
        <taxon>Bacillati</taxon>
        <taxon>Bacillota</taxon>
        <taxon>Bacilli</taxon>
        <taxon>Bacillales</taxon>
        <taxon>Bacillaceae</taxon>
        <taxon>Metabacillus</taxon>
    </lineage>
</organism>
<dbReference type="SUPFAM" id="SSF88659">
    <property type="entry name" value="Sigma3 and sigma4 domains of RNA polymerase sigma factors"/>
    <property type="match status" value="1"/>
</dbReference>
<comment type="caution">
    <text evidence="9">The sequence shown here is derived from an EMBL/GenBank/DDBJ whole genome shotgun (WGS) entry which is preliminary data.</text>
</comment>
<gene>
    <name evidence="9" type="ORF">J2S02_002218</name>
</gene>
<dbReference type="InterPro" id="IPR013249">
    <property type="entry name" value="RNA_pol_sigma70_r4_t2"/>
</dbReference>
<evidence type="ECO:0000256" key="3">
    <source>
        <dbReference type="ARBA" id="ARBA00023082"/>
    </source>
</evidence>
<evidence type="ECO:0000259" key="7">
    <source>
        <dbReference type="Pfam" id="PF04542"/>
    </source>
</evidence>
<keyword evidence="3 6" id="KW-0731">Sigma factor</keyword>
<dbReference type="NCBIfam" id="TIGR02937">
    <property type="entry name" value="sigma70-ECF"/>
    <property type="match status" value="1"/>
</dbReference>
<feature type="domain" description="RNA polymerase sigma factor 70 region 4 type 2" evidence="8">
    <location>
        <begin position="111"/>
        <end position="163"/>
    </location>
</feature>
<evidence type="ECO:0000313" key="10">
    <source>
        <dbReference type="Proteomes" id="UP001232245"/>
    </source>
</evidence>
<keyword evidence="10" id="KW-1185">Reference proteome</keyword>